<feature type="compositionally biased region" description="Basic residues" evidence="1">
    <location>
        <begin position="418"/>
        <end position="430"/>
    </location>
</feature>
<feature type="region of interest" description="Disordered" evidence="1">
    <location>
        <begin position="410"/>
        <end position="431"/>
    </location>
</feature>
<dbReference type="PANTHER" id="PTHR48475:SF1">
    <property type="entry name" value="RNASE H TYPE-1 DOMAIN-CONTAINING PROTEIN"/>
    <property type="match status" value="1"/>
</dbReference>
<name>A0A2I0IWR0_PUNGR</name>
<dbReference type="Gene3D" id="1.10.340.70">
    <property type="match status" value="1"/>
</dbReference>
<protein>
    <recommendedName>
        <fullName evidence="4">Integrase catalytic domain-containing protein</fullName>
    </recommendedName>
</protein>
<dbReference type="InterPro" id="IPR012337">
    <property type="entry name" value="RNaseH-like_sf"/>
</dbReference>
<dbReference type="PANTHER" id="PTHR48475">
    <property type="entry name" value="RIBONUCLEASE H"/>
    <property type="match status" value="1"/>
</dbReference>
<feature type="compositionally biased region" description="Basic and acidic residues" evidence="1">
    <location>
        <begin position="270"/>
        <end position="290"/>
    </location>
</feature>
<keyword evidence="3" id="KW-1185">Reference proteome</keyword>
<dbReference type="SUPFAM" id="SSF53098">
    <property type="entry name" value="Ribonuclease H-like"/>
    <property type="match status" value="1"/>
</dbReference>
<feature type="compositionally biased region" description="Basic residues" evidence="1">
    <location>
        <begin position="258"/>
        <end position="268"/>
    </location>
</feature>
<proteinExistence type="predicted"/>
<evidence type="ECO:0000313" key="2">
    <source>
        <dbReference type="EMBL" id="PKI48459.1"/>
    </source>
</evidence>
<evidence type="ECO:0000256" key="1">
    <source>
        <dbReference type="SAM" id="MobiDB-lite"/>
    </source>
</evidence>
<reference evidence="2 3" key="1">
    <citation type="submission" date="2017-11" db="EMBL/GenBank/DDBJ databases">
        <title>De-novo sequencing of pomegranate (Punica granatum L.) genome.</title>
        <authorList>
            <person name="Akparov Z."/>
            <person name="Amiraslanov A."/>
            <person name="Hajiyeva S."/>
            <person name="Abbasov M."/>
            <person name="Kaur K."/>
            <person name="Hamwieh A."/>
            <person name="Solovyev V."/>
            <person name="Salamov A."/>
            <person name="Braich B."/>
            <person name="Kosarev P."/>
            <person name="Mahmoud A."/>
            <person name="Hajiyev E."/>
            <person name="Babayeva S."/>
            <person name="Izzatullayeva V."/>
            <person name="Mammadov A."/>
            <person name="Mammadov A."/>
            <person name="Sharifova S."/>
            <person name="Ojaghi J."/>
            <person name="Eynullazada K."/>
            <person name="Bayramov B."/>
            <person name="Abdulazimova A."/>
            <person name="Shahmuradov I."/>
        </authorList>
    </citation>
    <scope>NUCLEOTIDE SEQUENCE [LARGE SCALE GENOMIC DNA]</scope>
    <source>
        <strain evidence="3">cv. AG2017</strain>
        <tissue evidence="2">Leaf</tissue>
    </source>
</reference>
<dbReference type="STRING" id="22663.A0A2I0IWR0"/>
<feature type="compositionally biased region" description="Basic and acidic residues" evidence="1">
    <location>
        <begin position="308"/>
        <end position="328"/>
    </location>
</feature>
<accession>A0A2I0IWR0</accession>
<sequence>MASISEGNIVEPLKIEVAKGPAHCNAIEASEAKPWYEDIKNFLQTGQYPPFADRCDRKTLRRLTMHYFLSGEILYRRSFDSTLLRCINEHESQRLMEEVHGGNCGPHMNGLMLAKKIMRLSYYWSTMETDCVKHWIEAITLASVTTKVVARILKRDVIARYRVPATIITDNAKNLNNKCYQQRMARAFNAKVCPREFSPGDLVLKKVLHVAPDSRGKFSYKYDGPYVVKEIFSGGAVILSDMDGTENALPVNADAIKKSKTSSRRPRQKLGNEWHDLKSRKGESRQKESINHFLARSKTSSRRPRQKLGNEWHDLKSRKGESRQKESINHFLARSKTSSRRPRQKLEDPRGAISPQTRGIVAKGAIEILGGIFSLTDSCLSHATGCALNAPETVEGCTTLPKPTMFKEGQTIRDHHQSPRMKRSRSKRQASRITQRFAQVPNFEFLLGSIPAFNFMFRSILAPRVHPGFLISCSGLSWPLGSIPAFNFMFRSILAPRVHPGF</sequence>
<feature type="region of interest" description="Disordered" evidence="1">
    <location>
        <begin position="253"/>
        <end position="355"/>
    </location>
</feature>
<dbReference type="AlphaFoldDB" id="A0A2I0IWR0"/>
<evidence type="ECO:0000313" key="3">
    <source>
        <dbReference type="Proteomes" id="UP000233551"/>
    </source>
</evidence>
<organism evidence="2 3">
    <name type="scientific">Punica granatum</name>
    <name type="common">Pomegranate</name>
    <dbReference type="NCBI Taxonomy" id="22663"/>
    <lineage>
        <taxon>Eukaryota</taxon>
        <taxon>Viridiplantae</taxon>
        <taxon>Streptophyta</taxon>
        <taxon>Embryophyta</taxon>
        <taxon>Tracheophyta</taxon>
        <taxon>Spermatophyta</taxon>
        <taxon>Magnoliopsida</taxon>
        <taxon>eudicotyledons</taxon>
        <taxon>Gunneridae</taxon>
        <taxon>Pentapetalae</taxon>
        <taxon>rosids</taxon>
        <taxon>malvids</taxon>
        <taxon>Myrtales</taxon>
        <taxon>Lythraceae</taxon>
        <taxon>Punica</taxon>
    </lineage>
</organism>
<dbReference type="EMBL" id="PGOL01002384">
    <property type="protein sequence ID" value="PKI48459.1"/>
    <property type="molecule type" value="Genomic_DNA"/>
</dbReference>
<dbReference type="Proteomes" id="UP000233551">
    <property type="component" value="Unassembled WGS sequence"/>
</dbReference>
<comment type="caution">
    <text evidence="2">The sequence shown here is derived from an EMBL/GenBank/DDBJ whole genome shotgun (WGS) entry which is preliminary data.</text>
</comment>
<gene>
    <name evidence="2" type="ORF">CRG98_031148</name>
</gene>
<evidence type="ECO:0008006" key="4">
    <source>
        <dbReference type="Google" id="ProtNLM"/>
    </source>
</evidence>